<dbReference type="EMBL" id="CABFOC020000003">
    <property type="protein sequence ID" value="CAH0043673.1"/>
    <property type="molecule type" value="Genomic_DNA"/>
</dbReference>
<feature type="compositionally biased region" description="Polar residues" evidence="1">
    <location>
        <begin position="158"/>
        <end position="180"/>
    </location>
</feature>
<evidence type="ECO:0000313" key="3">
    <source>
        <dbReference type="Proteomes" id="UP000775872"/>
    </source>
</evidence>
<evidence type="ECO:0000313" key="2">
    <source>
        <dbReference type="EMBL" id="CAH0043673.1"/>
    </source>
</evidence>
<keyword evidence="3" id="KW-1185">Reference proteome</keyword>
<gene>
    <name evidence="2" type="ORF">CSOL1703_00009559</name>
</gene>
<feature type="region of interest" description="Disordered" evidence="1">
    <location>
        <begin position="158"/>
        <end position="186"/>
    </location>
</feature>
<dbReference type="OrthoDB" id="5124354at2759"/>
<reference evidence="2 3" key="2">
    <citation type="submission" date="2021-10" db="EMBL/GenBank/DDBJ databases">
        <authorList>
            <person name="Piombo E."/>
        </authorList>
    </citation>
    <scope>NUCLEOTIDE SEQUENCE [LARGE SCALE GENOMIC DNA]</scope>
</reference>
<reference evidence="3" key="1">
    <citation type="submission" date="2019-06" db="EMBL/GenBank/DDBJ databases">
        <authorList>
            <person name="Broberg M."/>
        </authorList>
    </citation>
    <scope>NUCLEOTIDE SEQUENCE [LARGE SCALE GENOMIC DNA]</scope>
</reference>
<name>A0A9N9W049_9HYPO</name>
<evidence type="ECO:0000256" key="1">
    <source>
        <dbReference type="SAM" id="MobiDB-lite"/>
    </source>
</evidence>
<protein>
    <submittedName>
        <fullName evidence="2">Uncharacterized protein</fullName>
    </submittedName>
</protein>
<dbReference type="Proteomes" id="UP000775872">
    <property type="component" value="Unassembled WGS sequence"/>
</dbReference>
<organism evidence="2 3">
    <name type="scientific">Clonostachys solani</name>
    <dbReference type="NCBI Taxonomy" id="160281"/>
    <lineage>
        <taxon>Eukaryota</taxon>
        <taxon>Fungi</taxon>
        <taxon>Dikarya</taxon>
        <taxon>Ascomycota</taxon>
        <taxon>Pezizomycotina</taxon>
        <taxon>Sordariomycetes</taxon>
        <taxon>Hypocreomycetidae</taxon>
        <taxon>Hypocreales</taxon>
        <taxon>Bionectriaceae</taxon>
        <taxon>Clonostachys</taxon>
    </lineage>
</organism>
<sequence>MNASVLKDLWVDNDDGPFKSSSYTLVFGGHGRKSVRVDTGDRDIILCVSVNETLTRLLHLQNVREDTVEEAKASITQLLDELKSQDERNDERHERPGYLKVEHVIDESHEAVRQFLFAEAKQRSLGITWDEGGYSRSTLRRLYYQLWFKVRVLSDGSWSTDSGTRFQQVKNRGASENSGNDSRHDG</sequence>
<accession>A0A9N9W049</accession>
<dbReference type="AlphaFoldDB" id="A0A9N9W049"/>
<proteinExistence type="predicted"/>
<comment type="caution">
    <text evidence="2">The sequence shown here is derived from an EMBL/GenBank/DDBJ whole genome shotgun (WGS) entry which is preliminary data.</text>
</comment>